<accession>A0AAN9EP57</accession>
<evidence type="ECO:0000313" key="2">
    <source>
        <dbReference type="EMBL" id="KAK7261179.1"/>
    </source>
</evidence>
<feature type="region of interest" description="Disordered" evidence="1">
    <location>
        <begin position="167"/>
        <end position="190"/>
    </location>
</feature>
<feature type="compositionally biased region" description="Polar residues" evidence="1">
    <location>
        <begin position="279"/>
        <end position="288"/>
    </location>
</feature>
<comment type="caution">
    <text evidence="2">The sequence shown here is derived from an EMBL/GenBank/DDBJ whole genome shotgun (WGS) entry which is preliminary data.</text>
</comment>
<feature type="region of interest" description="Disordered" evidence="1">
    <location>
        <begin position="263"/>
        <end position="288"/>
    </location>
</feature>
<evidence type="ECO:0000256" key="1">
    <source>
        <dbReference type="SAM" id="MobiDB-lite"/>
    </source>
</evidence>
<proteinExistence type="predicted"/>
<feature type="compositionally biased region" description="Polar residues" evidence="1">
    <location>
        <begin position="142"/>
        <end position="151"/>
    </location>
</feature>
<gene>
    <name evidence="2" type="ORF">RIF29_27484</name>
</gene>
<evidence type="ECO:0000313" key="3">
    <source>
        <dbReference type="Proteomes" id="UP001372338"/>
    </source>
</evidence>
<feature type="region of interest" description="Disordered" evidence="1">
    <location>
        <begin position="1"/>
        <end position="58"/>
    </location>
</feature>
<dbReference type="Proteomes" id="UP001372338">
    <property type="component" value="Unassembled WGS sequence"/>
</dbReference>
<feature type="compositionally biased region" description="Basic and acidic residues" evidence="1">
    <location>
        <begin position="178"/>
        <end position="190"/>
    </location>
</feature>
<organism evidence="2 3">
    <name type="scientific">Crotalaria pallida</name>
    <name type="common">Smooth rattlebox</name>
    <name type="synonym">Crotalaria striata</name>
    <dbReference type="NCBI Taxonomy" id="3830"/>
    <lineage>
        <taxon>Eukaryota</taxon>
        <taxon>Viridiplantae</taxon>
        <taxon>Streptophyta</taxon>
        <taxon>Embryophyta</taxon>
        <taxon>Tracheophyta</taxon>
        <taxon>Spermatophyta</taxon>
        <taxon>Magnoliopsida</taxon>
        <taxon>eudicotyledons</taxon>
        <taxon>Gunneridae</taxon>
        <taxon>Pentapetalae</taxon>
        <taxon>rosids</taxon>
        <taxon>fabids</taxon>
        <taxon>Fabales</taxon>
        <taxon>Fabaceae</taxon>
        <taxon>Papilionoideae</taxon>
        <taxon>50 kb inversion clade</taxon>
        <taxon>genistoids sensu lato</taxon>
        <taxon>core genistoids</taxon>
        <taxon>Crotalarieae</taxon>
        <taxon>Crotalaria</taxon>
    </lineage>
</organism>
<dbReference type="AlphaFoldDB" id="A0AAN9EP57"/>
<protein>
    <submittedName>
        <fullName evidence="2">Uncharacterized protein</fullName>
    </submittedName>
</protein>
<feature type="compositionally biased region" description="Polar residues" evidence="1">
    <location>
        <begin position="167"/>
        <end position="177"/>
    </location>
</feature>
<sequence>MSKNVSPVHDDGNREIPPADANGGASQPPTVTVMETIDENRDNAKNQGTNPKIGKEEIRKDNILSENHFGPWMMVKRPNRRKDSTRNKISMNVATASLVYESTKSDEPNMMKSRFAALDTDNEEMNSSNDKATNGAREITNEDYNNNLSKTGLNSKERVTVKRNNEIYTEASNSDMSKASRGDTKAQDEENRRRMKIFQQTHNYKGDALMTQVILPAAEVIEAVEQRKKSNNLVPSRNEPLDRGSPKNMADCEETCITMEMDSSDKVEPNGSGIIVPSLQGSPLPNSQ</sequence>
<feature type="region of interest" description="Disordered" evidence="1">
    <location>
        <begin position="121"/>
        <end position="151"/>
    </location>
</feature>
<dbReference type="EMBL" id="JAYWIO010000005">
    <property type="protein sequence ID" value="KAK7261179.1"/>
    <property type="molecule type" value="Genomic_DNA"/>
</dbReference>
<reference evidence="2 3" key="1">
    <citation type="submission" date="2024-01" db="EMBL/GenBank/DDBJ databases">
        <title>The genomes of 5 underutilized Papilionoideae crops provide insights into root nodulation and disease resistanc.</title>
        <authorList>
            <person name="Yuan L."/>
        </authorList>
    </citation>
    <scope>NUCLEOTIDE SEQUENCE [LARGE SCALE GENOMIC DNA]</scope>
    <source>
        <strain evidence="2">ZHUSHIDOU_FW_LH</strain>
        <tissue evidence="2">Leaf</tissue>
    </source>
</reference>
<name>A0AAN9EP57_CROPI</name>
<keyword evidence="3" id="KW-1185">Reference proteome</keyword>